<dbReference type="GO" id="GO:0003998">
    <property type="term" value="F:acylphosphatase activity"/>
    <property type="evidence" value="ECO:0007669"/>
    <property type="project" value="UniProtKB-EC"/>
</dbReference>
<evidence type="ECO:0000256" key="4">
    <source>
        <dbReference type="ARBA" id="ARBA00047645"/>
    </source>
</evidence>
<evidence type="ECO:0000256" key="2">
    <source>
        <dbReference type="ARBA" id="ARBA00012150"/>
    </source>
</evidence>
<protein>
    <recommendedName>
        <fullName evidence="3 5">acylphosphatase</fullName>
        <ecNumber evidence="2 5">3.6.1.7</ecNumber>
    </recommendedName>
</protein>
<dbReference type="InterPro" id="IPR001792">
    <property type="entry name" value="Acylphosphatase-like_dom"/>
</dbReference>
<dbReference type="EMBL" id="SZYE01000005">
    <property type="protein sequence ID" value="TKR27207.1"/>
    <property type="molecule type" value="Genomic_DNA"/>
</dbReference>
<feature type="active site" evidence="5">
    <location>
        <position position="18"/>
    </location>
</feature>
<evidence type="ECO:0000259" key="7">
    <source>
        <dbReference type="PROSITE" id="PS51160"/>
    </source>
</evidence>
<reference evidence="8 9" key="1">
    <citation type="submission" date="2019-05" db="EMBL/GenBank/DDBJ databases">
        <title>Genome sequence of Cellulomonas hominis strain CS1.</title>
        <authorList>
            <person name="Belmont J."/>
            <person name="Maclea K.S."/>
        </authorList>
    </citation>
    <scope>NUCLEOTIDE SEQUENCE [LARGE SCALE GENOMIC DNA]</scope>
    <source>
        <strain evidence="8 9">CS1</strain>
    </source>
</reference>
<dbReference type="EC" id="3.6.1.7" evidence="2 5"/>
<dbReference type="PRINTS" id="PR00112">
    <property type="entry name" value="ACYLPHPHTASE"/>
</dbReference>
<dbReference type="PANTHER" id="PTHR47268:SF4">
    <property type="entry name" value="ACYLPHOSPHATASE"/>
    <property type="match status" value="1"/>
</dbReference>
<evidence type="ECO:0000313" key="8">
    <source>
        <dbReference type="EMBL" id="TKR27207.1"/>
    </source>
</evidence>
<evidence type="ECO:0000313" key="9">
    <source>
        <dbReference type="Proteomes" id="UP000308121"/>
    </source>
</evidence>
<sequence length="89" mass="9466">MTARRVVVHGQVQGVGYRASMAAEARRLGVVGWVRNRADGTVEALAEGPEEAVAALVAWARSGPRFADVERVEERDADPEGGSDFTIAS</sequence>
<gene>
    <name evidence="8" type="ORF">FA014_01670</name>
</gene>
<evidence type="ECO:0000256" key="5">
    <source>
        <dbReference type="PROSITE-ProRule" id="PRU00520"/>
    </source>
</evidence>
<dbReference type="OrthoDB" id="3182027at2"/>
<keyword evidence="5" id="KW-0378">Hydrolase</keyword>
<dbReference type="RefSeq" id="WP_154727973.1">
    <property type="nucleotide sequence ID" value="NZ_SZYE01000005.1"/>
</dbReference>
<feature type="domain" description="Acylphosphatase-like" evidence="7">
    <location>
        <begin position="3"/>
        <end position="89"/>
    </location>
</feature>
<dbReference type="InterPro" id="IPR017968">
    <property type="entry name" value="Acylphosphatase_CS"/>
</dbReference>
<dbReference type="InterPro" id="IPR036046">
    <property type="entry name" value="Acylphosphatase-like_dom_sf"/>
</dbReference>
<name>A0A7Z8K214_9CELL</name>
<evidence type="ECO:0000256" key="6">
    <source>
        <dbReference type="RuleBase" id="RU004168"/>
    </source>
</evidence>
<dbReference type="AlphaFoldDB" id="A0A7Z8K214"/>
<dbReference type="PROSITE" id="PS00151">
    <property type="entry name" value="ACYLPHOSPHATASE_2"/>
    <property type="match status" value="1"/>
</dbReference>
<dbReference type="Gene3D" id="3.30.70.100">
    <property type="match status" value="1"/>
</dbReference>
<dbReference type="InterPro" id="IPR020456">
    <property type="entry name" value="Acylphosphatase"/>
</dbReference>
<dbReference type="PROSITE" id="PS51160">
    <property type="entry name" value="ACYLPHOSPHATASE_3"/>
    <property type="match status" value="1"/>
</dbReference>
<evidence type="ECO:0000256" key="3">
    <source>
        <dbReference type="ARBA" id="ARBA00015991"/>
    </source>
</evidence>
<comment type="similarity">
    <text evidence="1 6">Belongs to the acylphosphatase family.</text>
</comment>
<accession>A0A7Z8K214</accession>
<proteinExistence type="inferred from homology"/>
<feature type="active site" evidence="5">
    <location>
        <position position="36"/>
    </location>
</feature>
<evidence type="ECO:0000256" key="1">
    <source>
        <dbReference type="ARBA" id="ARBA00005614"/>
    </source>
</evidence>
<organism evidence="8 9">
    <name type="scientific">Cellulomonas hominis</name>
    <dbReference type="NCBI Taxonomy" id="156981"/>
    <lineage>
        <taxon>Bacteria</taxon>
        <taxon>Bacillati</taxon>
        <taxon>Actinomycetota</taxon>
        <taxon>Actinomycetes</taxon>
        <taxon>Micrococcales</taxon>
        <taxon>Cellulomonadaceae</taxon>
        <taxon>Cellulomonas</taxon>
    </lineage>
</organism>
<dbReference type="Pfam" id="PF00708">
    <property type="entry name" value="Acylphosphatase"/>
    <property type="match status" value="1"/>
</dbReference>
<comment type="caution">
    <text evidence="8">The sequence shown here is derived from an EMBL/GenBank/DDBJ whole genome shotgun (WGS) entry which is preliminary data.</text>
</comment>
<dbReference type="PANTHER" id="PTHR47268">
    <property type="entry name" value="ACYLPHOSPHATASE"/>
    <property type="match status" value="1"/>
</dbReference>
<dbReference type="Proteomes" id="UP000308121">
    <property type="component" value="Unassembled WGS sequence"/>
</dbReference>
<comment type="catalytic activity">
    <reaction evidence="4 5">
        <text>an acyl phosphate + H2O = a carboxylate + phosphate + H(+)</text>
        <dbReference type="Rhea" id="RHEA:14965"/>
        <dbReference type="ChEBI" id="CHEBI:15377"/>
        <dbReference type="ChEBI" id="CHEBI:15378"/>
        <dbReference type="ChEBI" id="CHEBI:29067"/>
        <dbReference type="ChEBI" id="CHEBI:43474"/>
        <dbReference type="ChEBI" id="CHEBI:59918"/>
        <dbReference type="EC" id="3.6.1.7"/>
    </reaction>
</comment>
<dbReference type="SUPFAM" id="SSF54975">
    <property type="entry name" value="Acylphosphatase/BLUF domain-like"/>
    <property type="match status" value="1"/>
</dbReference>